<keyword evidence="3" id="KW-1185">Reference proteome</keyword>
<proteinExistence type="predicted"/>
<keyword evidence="1" id="KW-0812">Transmembrane</keyword>
<name>A0ABV3HJW3_9ACTN</name>
<protein>
    <submittedName>
        <fullName evidence="2">Uncharacterized protein</fullName>
    </submittedName>
</protein>
<evidence type="ECO:0000313" key="3">
    <source>
        <dbReference type="Proteomes" id="UP001552427"/>
    </source>
</evidence>
<reference evidence="2 3" key="1">
    <citation type="submission" date="2024-06" db="EMBL/GenBank/DDBJ databases">
        <title>The Natural Products Discovery Center: Release of the First 8490 Sequenced Strains for Exploring Actinobacteria Biosynthetic Diversity.</title>
        <authorList>
            <person name="Kalkreuter E."/>
            <person name="Kautsar S.A."/>
            <person name="Yang D."/>
            <person name="Bader C.D."/>
            <person name="Teijaro C.N."/>
            <person name="Fluegel L."/>
            <person name="Davis C.M."/>
            <person name="Simpson J.R."/>
            <person name="Lauterbach L."/>
            <person name="Steele A.D."/>
            <person name="Gui C."/>
            <person name="Meng S."/>
            <person name="Li G."/>
            <person name="Viehrig K."/>
            <person name="Ye F."/>
            <person name="Su P."/>
            <person name="Kiefer A.F."/>
            <person name="Nichols A."/>
            <person name="Cepeda A.J."/>
            <person name="Yan W."/>
            <person name="Fan B."/>
            <person name="Jiang Y."/>
            <person name="Adhikari A."/>
            <person name="Zheng C.-J."/>
            <person name="Schuster L."/>
            <person name="Cowan T.M."/>
            <person name="Smanski M.J."/>
            <person name="Chevrette M.G."/>
            <person name="De Carvalho L.P.S."/>
            <person name="Shen B."/>
        </authorList>
    </citation>
    <scope>NUCLEOTIDE SEQUENCE [LARGE SCALE GENOMIC DNA]</scope>
    <source>
        <strain evidence="2 3">NPDC049574</strain>
    </source>
</reference>
<evidence type="ECO:0000313" key="2">
    <source>
        <dbReference type="EMBL" id="MEV4292832.1"/>
    </source>
</evidence>
<sequence length="75" mass="8042">MALAGLVGVRLRPALLVALVLPGLLVALLLMVALVVPPLRVALMALPLRVALLTVVPGLVSVRRRPLWPGPWRTR</sequence>
<keyword evidence="1" id="KW-0472">Membrane</keyword>
<dbReference type="RefSeq" id="WP_364463552.1">
    <property type="nucleotide sequence ID" value="NZ_JBFARM010000021.1"/>
</dbReference>
<comment type="caution">
    <text evidence="2">The sequence shown here is derived from an EMBL/GenBank/DDBJ whole genome shotgun (WGS) entry which is preliminary data.</text>
</comment>
<dbReference type="EMBL" id="JBFARM010000021">
    <property type="protein sequence ID" value="MEV4292832.1"/>
    <property type="molecule type" value="Genomic_DNA"/>
</dbReference>
<accession>A0ABV3HJW3</accession>
<feature type="transmembrane region" description="Helical" evidence="1">
    <location>
        <begin position="14"/>
        <end position="36"/>
    </location>
</feature>
<keyword evidence="1" id="KW-1133">Transmembrane helix</keyword>
<organism evidence="2 3">
    <name type="scientific">Nonomuraea bangladeshensis</name>
    <dbReference type="NCBI Taxonomy" id="404385"/>
    <lineage>
        <taxon>Bacteria</taxon>
        <taxon>Bacillati</taxon>
        <taxon>Actinomycetota</taxon>
        <taxon>Actinomycetes</taxon>
        <taxon>Streptosporangiales</taxon>
        <taxon>Streptosporangiaceae</taxon>
        <taxon>Nonomuraea</taxon>
    </lineage>
</organism>
<evidence type="ECO:0000256" key="1">
    <source>
        <dbReference type="SAM" id="Phobius"/>
    </source>
</evidence>
<gene>
    <name evidence="2" type="ORF">AB0K40_45620</name>
</gene>
<dbReference type="Proteomes" id="UP001552427">
    <property type="component" value="Unassembled WGS sequence"/>
</dbReference>
<feature type="transmembrane region" description="Helical" evidence="1">
    <location>
        <begin position="42"/>
        <end position="62"/>
    </location>
</feature>